<feature type="non-terminal residue" evidence="2">
    <location>
        <position position="1"/>
    </location>
</feature>
<organism evidence="2">
    <name type="scientific">termite gut metagenome</name>
    <dbReference type="NCBI Taxonomy" id="433724"/>
    <lineage>
        <taxon>unclassified sequences</taxon>
        <taxon>metagenomes</taxon>
        <taxon>organismal metagenomes</taxon>
    </lineage>
</organism>
<dbReference type="EMBL" id="SNRY01011430">
    <property type="protein sequence ID" value="KAA6304540.1"/>
    <property type="molecule type" value="Genomic_DNA"/>
</dbReference>
<proteinExistence type="predicted"/>
<evidence type="ECO:0000259" key="1">
    <source>
        <dbReference type="Pfam" id="PF02954"/>
    </source>
</evidence>
<dbReference type="PRINTS" id="PR01590">
    <property type="entry name" value="HTHFIS"/>
</dbReference>
<dbReference type="InterPro" id="IPR002197">
    <property type="entry name" value="HTH_Fis"/>
</dbReference>
<dbReference type="InterPro" id="IPR009057">
    <property type="entry name" value="Homeodomain-like_sf"/>
</dbReference>
<comment type="caution">
    <text evidence="2">The sequence shown here is derived from an EMBL/GenBank/DDBJ whole genome shotgun (WGS) entry which is preliminary data.</text>
</comment>
<reference evidence="2" key="1">
    <citation type="submission" date="2019-03" db="EMBL/GenBank/DDBJ databases">
        <title>Single cell metagenomics reveals metabolic interactions within the superorganism composed of flagellate Streblomastix strix and complex community of Bacteroidetes bacteria on its surface.</title>
        <authorList>
            <person name="Treitli S.C."/>
            <person name="Kolisko M."/>
            <person name="Husnik F."/>
            <person name="Keeling P."/>
            <person name="Hampl V."/>
        </authorList>
    </citation>
    <scope>NUCLEOTIDE SEQUENCE</scope>
    <source>
        <strain evidence="2">STM</strain>
    </source>
</reference>
<dbReference type="SUPFAM" id="SSF46689">
    <property type="entry name" value="Homeodomain-like"/>
    <property type="match status" value="1"/>
</dbReference>
<evidence type="ECO:0000313" key="2">
    <source>
        <dbReference type="EMBL" id="KAA6304540.1"/>
    </source>
</evidence>
<gene>
    <name evidence="2" type="ORF">EZS27_043811</name>
</gene>
<dbReference type="Gene3D" id="1.10.10.60">
    <property type="entry name" value="Homeodomain-like"/>
    <property type="match status" value="1"/>
</dbReference>
<dbReference type="GO" id="GO:0043565">
    <property type="term" value="F:sequence-specific DNA binding"/>
    <property type="evidence" value="ECO:0007669"/>
    <property type="project" value="InterPro"/>
</dbReference>
<feature type="domain" description="DNA binding HTH" evidence="1">
    <location>
        <begin position="21"/>
        <end position="61"/>
    </location>
</feature>
<protein>
    <submittedName>
        <fullName evidence="2">Nitric oxide reductase transcription regulator NorR2</fullName>
    </submittedName>
</protein>
<accession>A0A5J4P674</accession>
<dbReference type="AlphaFoldDB" id="A0A5J4P674"/>
<name>A0A5J4P674_9ZZZZ</name>
<sequence length="69" mass="8298">SAHEDDDIQDAEEYVEETLALKDMEKEMIRKALDKHRGKRKYAARDLNISERTLYRKINEYGLERKRKS</sequence>
<dbReference type="Pfam" id="PF02954">
    <property type="entry name" value="HTH_8"/>
    <property type="match status" value="1"/>
</dbReference>